<gene>
    <name evidence="1" type="ORF">SDC9_136817</name>
</gene>
<sequence>MIEKVDSNHSVDLAFKELVAEFVVWGHAEFLQKLQEAFVEQMNIL</sequence>
<dbReference type="EMBL" id="VSSQ01037097">
    <property type="protein sequence ID" value="MPM89705.1"/>
    <property type="molecule type" value="Genomic_DNA"/>
</dbReference>
<organism evidence="1">
    <name type="scientific">bioreactor metagenome</name>
    <dbReference type="NCBI Taxonomy" id="1076179"/>
    <lineage>
        <taxon>unclassified sequences</taxon>
        <taxon>metagenomes</taxon>
        <taxon>ecological metagenomes</taxon>
    </lineage>
</organism>
<dbReference type="AlphaFoldDB" id="A0A645DKB4"/>
<evidence type="ECO:0000313" key="1">
    <source>
        <dbReference type="EMBL" id="MPM89705.1"/>
    </source>
</evidence>
<name>A0A645DKB4_9ZZZZ</name>
<proteinExistence type="predicted"/>
<protein>
    <submittedName>
        <fullName evidence="1">Uncharacterized protein</fullName>
    </submittedName>
</protein>
<reference evidence="1" key="1">
    <citation type="submission" date="2019-08" db="EMBL/GenBank/DDBJ databases">
        <authorList>
            <person name="Kucharzyk K."/>
            <person name="Murdoch R.W."/>
            <person name="Higgins S."/>
            <person name="Loffler F."/>
        </authorList>
    </citation>
    <scope>NUCLEOTIDE SEQUENCE</scope>
</reference>
<comment type="caution">
    <text evidence="1">The sequence shown here is derived from an EMBL/GenBank/DDBJ whole genome shotgun (WGS) entry which is preliminary data.</text>
</comment>
<accession>A0A645DKB4</accession>